<name>A0A1E5V079_9POAL</name>
<feature type="non-terminal residue" evidence="2">
    <location>
        <position position="1"/>
    </location>
</feature>
<evidence type="ECO:0000313" key="3">
    <source>
        <dbReference type="Proteomes" id="UP000095767"/>
    </source>
</evidence>
<reference evidence="2 3" key="1">
    <citation type="submission" date="2016-09" db="EMBL/GenBank/DDBJ databases">
        <title>The draft genome of Dichanthelium oligosanthes: A C3 panicoid grass species.</title>
        <authorList>
            <person name="Studer A.J."/>
            <person name="Schnable J.C."/>
            <person name="Brutnell T.P."/>
        </authorList>
    </citation>
    <scope>NUCLEOTIDE SEQUENCE [LARGE SCALE GENOMIC DNA]</scope>
    <source>
        <strain evidence="3">cv. Kellogg 1175</strain>
        <tissue evidence="2">Leaf</tissue>
    </source>
</reference>
<dbReference type="Proteomes" id="UP000095767">
    <property type="component" value="Unassembled WGS sequence"/>
</dbReference>
<sequence length="23" mass="2651">LITGKWRSINQRSRGPRPARTSL</sequence>
<proteinExistence type="predicted"/>
<protein>
    <submittedName>
        <fullName evidence="2">Uncharacterized protein</fullName>
    </submittedName>
</protein>
<feature type="region of interest" description="Disordered" evidence="1">
    <location>
        <begin position="1"/>
        <end position="23"/>
    </location>
</feature>
<dbReference type="AlphaFoldDB" id="A0A1E5V079"/>
<dbReference type="EMBL" id="LWDX02056269">
    <property type="protein sequence ID" value="OEL18573.1"/>
    <property type="molecule type" value="Genomic_DNA"/>
</dbReference>
<comment type="caution">
    <text evidence="2">The sequence shown here is derived from an EMBL/GenBank/DDBJ whole genome shotgun (WGS) entry which is preliminary data.</text>
</comment>
<evidence type="ECO:0000313" key="2">
    <source>
        <dbReference type="EMBL" id="OEL18573.1"/>
    </source>
</evidence>
<accession>A0A1E5V079</accession>
<organism evidence="2 3">
    <name type="scientific">Dichanthelium oligosanthes</name>
    <dbReference type="NCBI Taxonomy" id="888268"/>
    <lineage>
        <taxon>Eukaryota</taxon>
        <taxon>Viridiplantae</taxon>
        <taxon>Streptophyta</taxon>
        <taxon>Embryophyta</taxon>
        <taxon>Tracheophyta</taxon>
        <taxon>Spermatophyta</taxon>
        <taxon>Magnoliopsida</taxon>
        <taxon>Liliopsida</taxon>
        <taxon>Poales</taxon>
        <taxon>Poaceae</taxon>
        <taxon>PACMAD clade</taxon>
        <taxon>Panicoideae</taxon>
        <taxon>Panicodae</taxon>
        <taxon>Paniceae</taxon>
        <taxon>Dichantheliinae</taxon>
        <taxon>Dichanthelium</taxon>
    </lineage>
</organism>
<gene>
    <name evidence="2" type="ORF">BAE44_0020408</name>
</gene>
<keyword evidence="3" id="KW-1185">Reference proteome</keyword>
<evidence type="ECO:0000256" key="1">
    <source>
        <dbReference type="SAM" id="MobiDB-lite"/>
    </source>
</evidence>